<keyword evidence="2" id="KW-1185">Reference proteome</keyword>
<gene>
    <name evidence="1" type="ORF">BV25DRAFT_1051069</name>
</gene>
<reference evidence="1" key="1">
    <citation type="submission" date="2021-03" db="EMBL/GenBank/DDBJ databases">
        <authorList>
            <consortium name="DOE Joint Genome Institute"/>
            <person name="Ahrendt S."/>
            <person name="Looney B.P."/>
            <person name="Miyauchi S."/>
            <person name="Morin E."/>
            <person name="Drula E."/>
            <person name="Courty P.E."/>
            <person name="Chicoki N."/>
            <person name="Fauchery L."/>
            <person name="Kohler A."/>
            <person name="Kuo A."/>
            <person name="Labutti K."/>
            <person name="Pangilinan J."/>
            <person name="Lipzen A."/>
            <person name="Riley R."/>
            <person name="Andreopoulos W."/>
            <person name="He G."/>
            <person name="Johnson J."/>
            <person name="Barry K.W."/>
            <person name="Grigoriev I.V."/>
            <person name="Nagy L."/>
            <person name="Hibbett D."/>
            <person name="Henrissat B."/>
            <person name="Matheny P.B."/>
            <person name="Labbe J."/>
            <person name="Martin F."/>
        </authorList>
    </citation>
    <scope>NUCLEOTIDE SEQUENCE</scope>
    <source>
        <strain evidence="1">HHB10654</strain>
    </source>
</reference>
<comment type="caution">
    <text evidence="1">The sequence shown here is derived from an EMBL/GenBank/DDBJ whole genome shotgun (WGS) entry which is preliminary data.</text>
</comment>
<sequence>MRSFTALFIALLTLSVSVSAAPVRREVPQEHSHQAILDSVQKTLSKNNPNQLKVVSALLGNKAAIRGVGKTTDPDCLQQNVADQAFTNAKAAKDVQGMVDALTFRALERNTPKVGAPSNKCTSTKAVNPEIAAIQQHQDPASPNAAAINKASTLALAKQIKAVGGNPQDAVKAGTFAPGNDDDHTEAGNSCSDANDKAGCIFTKKLLVPDATPAEIDAAVGGSSSSSASDASAADASSSSASAAASTSTASAKSSKSKASKGSSNASASKKASKKSKAAKASA</sequence>
<evidence type="ECO:0000313" key="1">
    <source>
        <dbReference type="EMBL" id="KAI0059544.1"/>
    </source>
</evidence>
<dbReference type="Proteomes" id="UP000814140">
    <property type="component" value="Unassembled WGS sequence"/>
</dbReference>
<dbReference type="EMBL" id="MU277225">
    <property type="protein sequence ID" value="KAI0059544.1"/>
    <property type="molecule type" value="Genomic_DNA"/>
</dbReference>
<evidence type="ECO:0000313" key="2">
    <source>
        <dbReference type="Proteomes" id="UP000814140"/>
    </source>
</evidence>
<accession>A0ACB8SSG2</accession>
<proteinExistence type="predicted"/>
<name>A0ACB8SSG2_9AGAM</name>
<protein>
    <submittedName>
        <fullName evidence="1">Uncharacterized protein</fullName>
    </submittedName>
</protein>
<organism evidence="1 2">
    <name type="scientific">Artomyces pyxidatus</name>
    <dbReference type="NCBI Taxonomy" id="48021"/>
    <lineage>
        <taxon>Eukaryota</taxon>
        <taxon>Fungi</taxon>
        <taxon>Dikarya</taxon>
        <taxon>Basidiomycota</taxon>
        <taxon>Agaricomycotina</taxon>
        <taxon>Agaricomycetes</taxon>
        <taxon>Russulales</taxon>
        <taxon>Auriscalpiaceae</taxon>
        <taxon>Artomyces</taxon>
    </lineage>
</organism>
<reference evidence="1" key="2">
    <citation type="journal article" date="2022" name="New Phytol.">
        <title>Evolutionary transition to the ectomycorrhizal habit in the genomes of a hyperdiverse lineage of mushroom-forming fungi.</title>
        <authorList>
            <person name="Looney B."/>
            <person name="Miyauchi S."/>
            <person name="Morin E."/>
            <person name="Drula E."/>
            <person name="Courty P.E."/>
            <person name="Kohler A."/>
            <person name="Kuo A."/>
            <person name="LaButti K."/>
            <person name="Pangilinan J."/>
            <person name="Lipzen A."/>
            <person name="Riley R."/>
            <person name="Andreopoulos W."/>
            <person name="He G."/>
            <person name="Johnson J."/>
            <person name="Nolan M."/>
            <person name="Tritt A."/>
            <person name="Barry K.W."/>
            <person name="Grigoriev I.V."/>
            <person name="Nagy L.G."/>
            <person name="Hibbett D."/>
            <person name="Henrissat B."/>
            <person name="Matheny P.B."/>
            <person name="Labbe J."/>
            <person name="Martin F.M."/>
        </authorList>
    </citation>
    <scope>NUCLEOTIDE SEQUENCE</scope>
    <source>
        <strain evidence="1">HHB10654</strain>
    </source>
</reference>